<comment type="caution">
    <text evidence="12">The sequence shown here is derived from an EMBL/GenBank/DDBJ whole genome shotgun (WGS) entry which is preliminary data.</text>
</comment>
<comment type="subunit">
    <text evidence="5 10">The nucleosome is a histone octamer containing two molecules each of H2A, H2B, H3 and H4 assembled in one H3-H4 heterotetramer and two H2A-H2B heterodimers. The octamer wraps approximately 147 bp of DNA.</text>
</comment>
<dbReference type="PANTHER" id="PTHR10484">
    <property type="entry name" value="HISTONE H4"/>
    <property type="match status" value="1"/>
</dbReference>
<dbReference type="GO" id="GO:0046982">
    <property type="term" value="F:protein heterodimerization activity"/>
    <property type="evidence" value="ECO:0007669"/>
    <property type="project" value="InterPro"/>
</dbReference>
<comment type="similarity">
    <text evidence="4 10">Belongs to the histone H4 family.</text>
</comment>
<keyword evidence="7 10" id="KW-0238">DNA-binding</keyword>
<dbReference type="Gene3D" id="1.10.20.10">
    <property type="entry name" value="Histone, subunit A"/>
    <property type="match status" value="1"/>
</dbReference>
<dbReference type="AlphaFoldDB" id="A0A9N9QAY7"/>
<evidence type="ECO:0000256" key="2">
    <source>
        <dbReference type="ARBA" id="ARBA00004123"/>
    </source>
</evidence>
<reference evidence="12" key="1">
    <citation type="submission" date="2021-07" db="EMBL/GenBank/DDBJ databases">
        <authorList>
            <person name="Durling M."/>
        </authorList>
    </citation>
    <scope>NUCLEOTIDE SEQUENCE</scope>
</reference>
<evidence type="ECO:0000256" key="11">
    <source>
        <dbReference type="SAM" id="MobiDB-lite"/>
    </source>
</evidence>
<dbReference type="GO" id="GO:0005634">
    <property type="term" value="C:nucleus"/>
    <property type="evidence" value="ECO:0007669"/>
    <property type="project" value="UniProtKB-SubCell"/>
</dbReference>
<protein>
    <recommendedName>
        <fullName evidence="10">Histone H4</fullName>
    </recommendedName>
</protein>
<dbReference type="PRINTS" id="PR00623">
    <property type="entry name" value="HISTONEH4"/>
</dbReference>
<gene>
    <name evidence="12" type="ORF">HYALB_00009989</name>
</gene>
<evidence type="ECO:0000256" key="9">
    <source>
        <dbReference type="ARBA" id="ARBA00023269"/>
    </source>
</evidence>
<organism evidence="12 13">
    <name type="scientific">Hymenoscyphus albidus</name>
    <dbReference type="NCBI Taxonomy" id="595503"/>
    <lineage>
        <taxon>Eukaryota</taxon>
        <taxon>Fungi</taxon>
        <taxon>Dikarya</taxon>
        <taxon>Ascomycota</taxon>
        <taxon>Pezizomycotina</taxon>
        <taxon>Leotiomycetes</taxon>
        <taxon>Helotiales</taxon>
        <taxon>Helotiaceae</taxon>
        <taxon>Hymenoscyphus</taxon>
    </lineage>
</organism>
<dbReference type="GO" id="GO:0030527">
    <property type="term" value="F:structural constituent of chromatin"/>
    <property type="evidence" value="ECO:0007669"/>
    <property type="project" value="InterPro"/>
</dbReference>
<feature type="region of interest" description="Disordered" evidence="11">
    <location>
        <begin position="1"/>
        <end position="60"/>
    </location>
</feature>
<dbReference type="SMART" id="SM00417">
    <property type="entry name" value="H4"/>
    <property type="match status" value="1"/>
</dbReference>
<keyword evidence="13" id="KW-1185">Reference proteome</keyword>
<evidence type="ECO:0000256" key="8">
    <source>
        <dbReference type="ARBA" id="ARBA00023242"/>
    </source>
</evidence>
<dbReference type="Proteomes" id="UP000701801">
    <property type="component" value="Unassembled WGS sequence"/>
</dbReference>
<dbReference type="FunFam" id="1.10.20.10:FF:000012">
    <property type="entry name" value="Histone H4"/>
    <property type="match status" value="1"/>
</dbReference>
<comment type="subcellular location">
    <subcellularLocation>
        <location evidence="3">Chromosome</location>
    </subcellularLocation>
    <subcellularLocation>
        <location evidence="2">Nucleus</location>
    </subcellularLocation>
</comment>
<evidence type="ECO:0000256" key="4">
    <source>
        <dbReference type="ARBA" id="ARBA00006564"/>
    </source>
</evidence>
<sequence>MPSPHASYGGPRGRPSVSGKTVKGAGVAHHGGRGKDSKGLGKGRGFTSRRHRKIAKDNIQSITKPDIRRLARRGGVKRISAAIYEETRVALKAYLEKILLDITTIVDYKNRKTVTVADVVFSLRRQGRPIYGFGQDWVDDQKLKAAQKSSQAQALD</sequence>
<dbReference type="SUPFAM" id="SSF47113">
    <property type="entry name" value="Histone-fold"/>
    <property type="match status" value="1"/>
</dbReference>
<evidence type="ECO:0000256" key="7">
    <source>
        <dbReference type="ARBA" id="ARBA00023125"/>
    </source>
</evidence>
<evidence type="ECO:0000256" key="1">
    <source>
        <dbReference type="ARBA" id="ARBA00002001"/>
    </source>
</evidence>
<dbReference type="InterPro" id="IPR009072">
    <property type="entry name" value="Histone-fold"/>
</dbReference>
<evidence type="ECO:0000256" key="5">
    <source>
        <dbReference type="ARBA" id="ARBA00011538"/>
    </source>
</evidence>
<dbReference type="InterPro" id="IPR001951">
    <property type="entry name" value="Histone_H4"/>
</dbReference>
<dbReference type="CDD" id="cd22912">
    <property type="entry name" value="HFD_H4"/>
    <property type="match status" value="1"/>
</dbReference>
<proteinExistence type="inferred from homology"/>
<evidence type="ECO:0000256" key="6">
    <source>
        <dbReference type="ARBA" id="ARBA00022454"/>
    </source>
</evidence>
<comment type="function">
    <text evidence="1 10">Core component of nucleosome. Nucleosomes wrap and compact DNA into chromatin, limiting DNA accessibility to the cellular machineries which require DNA as a template. Histones thereby play a central role in transcription regulation, DNA repair, DNA replication and chromosomal stability. DNA accessibility is regulated via a complex set of post-translational modifications of histones, also called histone code, and nucleosome remodeling.</text>
</comment>
<evidence type="ECO:0000313" key="12">
    <source>
        <dbReference type="EMBL" id="CAG8981569.1"/>
    </source>
</evidence>
<keyword evidence="9 10" id="KW-0544">Nucleosome core</keyword>
<accession>A0A9N9QAY7</accession>
<dbReference type="EMBL" id="CAJVRM010000495">
    <property type="protein sequence ID" value="CAG8981569.1"/>
    <property type="molecule type" value="Genomic_DNA"/>
</dbReference>
<evidence type="ECO:0000256" key="10">
    <source>
        <dbReference type="RuleBase" id="RU000528"/>
    </source>
</evidence>
<keyword evidence="8 10" id="KW-0539">Nucleus</keyword>
<dbReference type="GO" id="GO:0000786">
    <property type="term" value="C:nucleosome"/>
    <property type="evidence" value="ECO:0007669"/>
    <property type="project" value="UniProtKB-KW"/>
</dbReference>
<evidence type="ECO:0000313" key="13">
    <source>
        <dbReference type="Proteomes" id="UP000701801"/>
    </source>
</evidence>
<name>A0A9N9QAY7_9HELO</name>
<keyword evidence="6 10" id="KW-0158">Chromosome</keyword>
<evidence type="ECO:0000256" key="3">
    <source>
        <dbReference type="ARBA" id="ARBA00004286"/>
    </source>
</evidence>
<dbReference type="OrthoDB" id="3919494at2759"/>
<dbReference type="GO" id="GO:0003677">
    <property type="term" value="F:DNA binding"/>
    <property type="evidence" value="ECO:0007669"/>
    <property type="project" value="UniProtKB-KW"/>
</dbReference>